<evidence type="ECO:0000256" key="8">
    <source>
        <dbReference type="ARBA" id="ARBA00023002"/>
    </source>
</evidence>
<name>A0A8H3PL14_9LECA</name>
<comment type="similarity">
    <text evidence="3">Belongs to the cytochrome P450 family.</text>
</comment>
<accession>A0A8H3PL14</accession>
<dbReference type="SUPFAM" id="SSF48264">
    <property type="entry name" value="Cytochrome P450"/>
    <property type="match status" value="1"/>
</dbReference>
<evidence type="ECO:0000256" key="9">
    <source>
        <dbReference type="ARBA" id="ARBA00023004"/>
    </source>
</evidence>
<evidence type="ECO:0000256" key="7">
    <source>
        <dbReference type="ARBA" id="ARBA00022989"/>
    </source>
</evidence>
<gene>
    <name evidence="12" type="primary">ARL3_1</name>
    <name evidence="12" type="ORF">ALECFALPRED_001510</name>
</gene>
<keyword evidence="7" id="KW-1133">Transmembrane helix</keyword>
<dbReference type="OrthoDB" id="1844152at2759"/>
<evidence type="ECO:0000256" key="11">
    <source>
        <dbReference type="ARBA" id="ARBA00023136"/>
    </source>
</evidence>
<keyword evidence="5" id="KW-0812">Transmembrane</keyword>
<proteinExistence type="inferred from homology"/>
<keyword evidence="8" id="KW-0560">Oxidoreductase</keyword>
<evidence type="ECO:0000313" key="13">
    <source>
        <dbReference type="Proteomes" id="UP000664203"/>
    </source>
</evidence>
<evidence type="ECO:0000256" key="4">
    <source>
        <dbReference type="ARBA" id="ARBA00022617"/>
    </source>
</evidence>
<dbReference type="PANTHER" id="PTHR46206:SF5">
    <property type="entry name" value="P450, PUTATIVE (EUROFUNG)-RELATED"/>
    <property type="match status" value="1"/>
</dbReference>
<dbReference type="Pfam" id="PF00067">
    <property type="entry name" value="p450"/>
    <property type="match status" value="1"/>
</dbReference>
<evidence type="ECO:0000256" key="3">
    <source>
        <dbReference type="ARBA" id="ARBA00010617"/>
    </source>
</evidence>
<dbReference type="EMBL" id="CAJPDR010001352">
    <property type="protein sequence ID" value="CAF9943847.1"/>
    <property type="molecule type" value="Genomic_DNA"/>
</dbReference>
<evidence type="ECO:0000256" key="1">
    <source>
        <dbReference type="ARBA" id="ARBA00001971"/>
    </source>
</evidence>
<keyword evidence="11" id="KW-0472">Membrane</keyword>
<keyword evidence="9" id="KW-0408">Iron</keyword>
<dbReference type="PANTHER" id="PTHR46206">
    <property type="entry name" value="CYTOCHROME P450"/>
    <property type="match status" value="1"/>
</dbReference>
<dbReference type="Gene3D" id="1.10.630.10">
    <property type="entry name" value="Cytochrome P450"/>
    <property type="match status" value="1"/>
</dbReference>
<keyword evidence="6" id="KW-0479">Metal-binding</keyword>
<evidence type="ECO:0000313" key="12">
    <source>
        <dbReference type="EMBL" id="CAF9943847.1"/>
    </source>
</evidence>
<organism evidence="12 13">
    <name type="scientific">Alectoria fallacina</name>
    <dbReference type="NCBI Taxonomy" id="1903189"/>
    <lineage>
        <taxon>Eukaryota</taxon>
        <taxon>Fungi</taxon>
        <taxon>Dikarya</taxon>
        <taxon>Ascomycota</taxon>
        <taxon>Pezizomycotina</taxon>
        <taxon>Lecanoromycetes</taxon>
        <taxon>OSLEUM clade</taxon>
        <taxon>Lecanoromycetidae</taxon>
        <taxon>Lecanorales</taxon>
        <taxon>Lecanorineae</taxon>
        <taxon>Parmeliaceae</taxon>
        <taxon>Alectoria</taxon>
    </lineage>
</organism>
<dbReference type="AlphaFoldDB" id="A0A8H3PL14"/>
<protein>
    <submittedName>
        <fullName evidence="12">ADP-ribosylation factor protein 3</fullName>
    </submittedName>
</protein>
<dbReference type="GO" id="GO:0004497">
    <property type="term" value="F:monooxygenase activity"/>
    <property type="evidence" value="ECO:0007669"/>
    <property type="project" value="UniProtKB-KW"/>
</dbReference>
<evidence type="ECO:0000256" key="10">
    <source>
        <dbReference type="ARBA" id="ARBA00023033"/>
    </source>
</evidence>
<dbReference type="GO" id="GO:0016705">
    <property type="term" value="F:oxidoreductase activity, acting on paired donors, with incorporation or reduction of molecular oxygen"/>
    <property type="evidence" value="ECO:0007669"/>
    <property type="project" value="InterPro"/>
</dbReference>
<keyword evidence="10" id="KW-0503">Monooxygenase</keyword>
<dbReference type="InterPro" id="IPR036396">
    <property type="entry name" value="Cyt_P450_sf"/>
</dbReference>
<dbReference type="GO" id="GO:0016020">
    <property type="term" value="C:membrane"/>
    <property type="evidence" value="ECO:0007669"/>
    <property type="project" value="UniProtKB-SubCell"/>
</dbReference>
<dbReference type="GO" id="GO:0020037">
    <property type="term" value="F:heme binding"/>
    <property type="evidence" value="ECO:0007669"/>
    <property type="project" value="InterPro"/>
</dbReference>
<dbReference type="GO" id="GO:0005506">
    <property type="term" value="F:iron ion binding"/>
    <property type="evidence" value="ECO:0007669"/>
    <property type="project" value="InterPro"/>
</dbReference>
<dbReference type="InterPro" id="IPR001128">
    <property type="entry name" value="Cyt_P450"/>
</dbReference>
<dbReference type="Proteomes" id="UP000664203">
    <property type="component" value="Unassembled WGS sequence"/>
</dbReference>
<evidence type="ECO:0000256" key="5">
    <source>
        <dbReference type="ARBA" id="ARBA00022692"/>
    </source>
</evidence>
<evidence type="ECO:0000256" key="2">
    <source>
        <dbReference type="ARBA" id="ARBA00004370"/>
    </source>
</evidence>
<dbReference type="CDD" id="cd11041">
    <property type="entry name" value="CYP503A1-like"/>
    <property type="match status" value="1"/>
</dbReference>
<sequence>MDGLIVHDVRNANGSIHFRVVGSLLRSHLPNLHPGIHQTVVDTFASELMSGGKTFNEWTSVRIFPMVKNLIRTTNSLVFFGKDLTNDAEYLKALLQYPEDVVSTSEVLRFTPTFLAPVVASIMMRRGRAVKHLVKSLLPVVEQRMKRNSQDSEQMDIFQWMIGSSPKKSPWLATKIVQVTLGLWFGSIHQPAMAIVYALYDLCQHPQYIEALREEMTRCEENKTGDPFEEMVLLDSFLKESARFSPSDSRELPKLRLAKLPFENPSIDTVSVSLRRKAIAPYTFTDGLSVKFGDVACVPMRAMMRDESKYPNARTFDGYRFVTDSQRDSVAKLTDVETKFPIWGYGRRAW</sequence>
<comment type="subcellular location">
    <subcellularLocation>
        <location evidence="2">Membrane</location>
    </subcellularLocation>
</comment>
<comment type="caution">
    <text evidence="12">The sequence shown here is derived from an EMBL/GenBank/DDBJ whole genome shotgun (WGS) entry which is preliminary data.</text>
</comment>
<keyword evidence="4" id="KW-0349">Heme</keyword>
<comment type="cofactor">
    <cofactor evidence="1">
        <name>heme</name>
        <dbReference type="ChEBI" id="CHEBI:30413"/>
    </cofactor>
</comment>
<evidence type="ECO:0000256" key="6">
    <source>
        <dbReference type="ARBA" id="ARBA00022723"/>
    </source>
</evidence>
<reference evidence="12" key="1">
    <citation type="submission" date="2021-03" db="EMBL/GenBank/DDBJ databases">
        <authorList>
            <person name="Tagirdzhanova G."/>
        </authorList>
    </citation>
    <scope>NUCLEOTIDE SEQUENCE</scope>
</reference>
<keyword evidence="13" id="KW-1185">Reference proteome</keyword>